<dbReference type="PROSITE" id="PS51257">
    <property type="entry name" value="PROKAR_LIPOPROTEIN"/>
    <property type="match status" value="1"/>
</dbReference>
<sequence>MRPAVILLALALAACQGSSTIVIPQDASSLDHFALGLRYKQEGRYLLAREHFQLAKATARDMDLERRCDSEIDAADRALKALR</sequence>
<proteinExistence type="predicted"/>
<organism evidence="1 2">
    <name type="scientific">Fundidesulfovibrio magnetotacticus</name>
    <dbReference type="NCBI Taxonomy" id="2730080"/>
    <lineage>
        <taxon>Bacteria</taxon>
        <taxon>Pseudomonadati</taxon>
        <taxon>Thermodesulfobacteriota</taxon>
        <taxon>Desulfovibrionia</taxon>
        <taxon>Desulfovibrionales</taxon>
        <taxon>Desulfovibrionaceae</taxon>
        <taxon>Fundidesulfovibrio</taxon>
    </lineage>
</organism>
<gene>
    <name evidence="1" type="ORF">NNJEOMEG_03706</name>
</gene>
<name>A0A6V8M5J5_9BACT</name>
<reference evidence="1 2" key="1">
    <citation type="submission" date="2020-04" db="EMBL/GenBank/DDBJ databases">
        <authorList>
            <consortium name="Desulfovibrio sp. FSS-1 genome sequencing consortium"/>
            <person name="Shimoshige H."/>
            <person name="Kobayashi H."/>
            <person name="Maekawa T."/>
        </authorList>
    </citation>
    <scope>NUCLEOTIDE SEQUENCE [LARGE SCALE GENOMIC DNA]</scope>
    <source>
        <strain evidence="1 2">SIID29052-01</strain>
    </source>
</reference>
<keyword evidence="2" id="KW-1185">Reference proteome</keyword>
<evidence type="ECO:0000313" key="1">
    <source>
        <dbReference type="EMBL" id="GFK95835.1"/>
    </source>
</evidence>
<comment type="caution">
    <text evidence="1">The sequence shown here is derived from an EMBL/GenBank/DDBJ whole genome shotgun (WGS) entry which is preliminary data.</text>
</comment>
<dbReference type="AlphaFoldDB" id="A0A6V8M5J5"/>
<accession>A0A6V8M5J5</accession>
<reference evidence="1 2" key="2">
    <citation type="submission" date="2020-05" db="EMBL/GenBank/DDBJ databases">
        <title>Draft genome sequence of Desulfovibrio sp. strainFSS-1.</title>
        <authorList>
            <person name="Shimoshige H."/>
            <person name="Kobayashi H."/>
            <person name="Maekawa T."/>
        </authorList>
    </citation>
    <scope>NUCLEOTIDE SEQUENCE [LARGE SCALE GENOMIC DNA]</scope>
    <source>
        <strain evidence="1 2">SIID29052-01</strain>
    </source>
</reference>
<dbReference type="RefSeq" id="WP_173086976.1">
    <property type="nucleotide sequence ID" value="NZ_BLTE01000024.1"/>
</dbReference>
<dbReference type="Proteomes" id="UP000494245">
    <property type="component" value="Unassembled WGS sequence"/>
</dbReference>
<protein>
    <submittedName>
        <fullName evidence="1">Uncharacterized protein</fullName>
    </submittedName>
</protein>
<evidence type="ECO:0000313" key="2">
    <source>
        <dbReference type="Proteomes" id="UP000494245"/>
    </source>
</evidence>
<dbReference type="EMBL" id="BLTE01000024">
    <property type="protein sequence ID" value="GFK95835.1"/>
    <property type="molecule type" value="Genomic_DNA"/>
</dbReference>